<dbReference type="PATRIC" id="fig|1197174.4.peg.2284"/>
<accession>J1Q0U9</accession>
<dbReference type="NCBIfam" id="TIGR02607">
    <property type="entry name" value="antidote_HigA"/>
    <property type="match status" value="1"/>
</dbReference>
<dbReference type="RefSeq" id="WP_008609224.1">
    <property type="nucleotide sequence ID" value="NZ_ALAB01000028.1"/>
</dbReference>
<dbReference type="InterPro" id="IPR013430">
    <property type="entry name" value="Toxin_antidote_HigA"/>
</dbReference>
<keyword evidence="1" id="KW-0238">DNA-binding</keyword>
<dbReference type="InterPro" id="IPR010982">
    <property type="entry name" value="Lambda_DNA-bd_dom_sf"/>
</dbReference>
<dbReference type="AlphaFoldDB" id="J1Q0U9"/>
<dbReference type="Proteomes" id="UP000012043">
    <property type="component" value="Unassembled WGS sequence"/>
</dbReference>
<gene>
    <name evidence="3" type="ORF">AEST_23330</name>
</gene>
<proteinExistence type="predicted"/>
<evidence type="ECO:0000313" key="4">
    <source>
        <dbReference type="Proteomes" id="UP000012043"/>
    </source>
</evidence>
<dbReference type="CDD" id="cd00093">
    <property type="entry name" value="HTH_XRE"/>
    <property type="match status" value="1"/>
</dbReference>
<dbReference type="SMART" id="SM00530">
    <property type="entry name" value="HTH_XRE"/>
    <property type="match status" value="1"/>
</dbReference>
<dbReference type="PANTHER" id="PTHR36924:SF1">
    <property type="entry name" value="ANTITOXIN HIGA-1"/>
    <property type="match status" value="1"/>
</dbReference>
<comment type="caution">
    <text evidence="3">The sequence shown here is derived from an EMBL/GenBank/DDBJ whole genome shotgun (WGS) entry which is preliminary data.</text>
</comment>
<keyword evidence="4" id="KW-1185">Reference proteome</keyword>
<sequence>MANMYNPPHPGELIKEAIEALDISARKLALALDVAPSTVQRLISGKSDMSPEMAIRLSAVIGSSEHVWMGMQDAYDLWHAKQKIDVSRLQRLRRPSLIAGDA</sequence>
<evidence type="ECO:0000256" key="1">
    <source>
        <dbReference type="ARBA" id="ARBA00023125"/>
    </source>
</evidence>
<protein>
    <submittedName>
        <fullName evidence="3">YddM product</fullName>
    </submittedName>
</protein>
<evidence type="ECO:0000313" key="3">
    <source>
        <dbReference type="EMBL" id="EJI84658.1"/>
    </source>
</evidence>
<dbReference type="PANTHER" id="PTHR36924">
    <property type="entry name" value="ANTITOXIN HIGA-1"/>
    <property type="match status" value="1"/>
</dbReference>
<feature type="domain" description="HTH cro/C1-type" evidence="2">
    <location>
        <begin position="14"/>
        <end position="68"/>
    </location>
</feature>
<dbReference type="EMBL" id="ALAB01000028">
    <property type="protein sequence ID" value="EJI84658.1"/>
    <property type="molecule type" value="Genomic_DNA"/>
</dbReference>
<dbReference type="InterPro" id="IPR001387">
    <property type="entry name" value="Cro/C1-type_HTH"/>
</dbReference>
<name>J1Q0U9_9ALTE</name>
<dbReference type="PROSITE" id="PS50943">
    <property type="entry name" value="HTH_CROC1"/>
    <property type="match status" value="1"/>
</dbReference>
<dbReference type="Gene3D" id="1.10.260.40">
    <property type="entry name" value="lambda repressor-like DNA-binding domains"/>
    <property type="match status" value="1"/>
</dbReference>
<dbReference type="Pfam" id="PF01381">
    <property type="entry name" value="HTH_3"/>
    <property type="match status" value="1"/>
</dbReference>
<reference evidence="3 4" key="1">
    <citation type="journal article" date="2012" name="J. Bacteriol.">
        <title>Genome Sequence of Pectin-Degrading Alishewanella aestuarii Strain B11T, Isolated from Tidal Flat Sediment.</title>
        <authorList>
            <person name="Jung J."/>
            <person name="Choi S."/>
            <person name="Chun J."/>
            <person name="Park W."/>
        </authorList>
    </citation>
    <scope>NUCLEOTIDE SEQUENCE [LARGE SCALE GENOMIC DNA]</scope>
    <source>
        <strain evidence="3 4">B11</strain>
    </source>
</reference>
<dbReference type="GO" id="GO:0003677">
    <property type="term" value="F:DNA binding"/>
    <property type="evidence" value="ECO:0007669"/>
    <property type="project" value="UniProtKB-KW"/>
</dbReference>
<dbReference type="SUPFAM" id="SSF47413">
    <property type="entry name" value="lambda repressor-like DNA-binding domains"/>
    <property type="match status" value="1"/>
</dbReference>
<organism evidence="3 4">
    <name type="scientific">Alishewanella aestuarii B11</name>
    <dbReference type="NCBI Taxonomy" id="1197174"/>
    <lineage>
        <taxon>Bacteria</taxon>
        <taxon>Pseudomonadati</taxon>
        <taxon>Pseudomonadota</taxon>
        <taxon>Gammaproteobacteria</taxon>
        <taxon>Alteromonadales</taxon>
        <taxon>Alteromonadaceae</taxon>
        <taxon>Alishewanella</taxon>
    </lineage>
</organism>
<evidence type="ECO:0000259" key="2">
    <source>
        <dbReference type="PROSITE" id="PS50943"/>
    </source>
</evidence>